<sequence length="129" mass="14819">MPSMIATPITNFPTQSWPVMADGAKYLLSMGRFQAEAVKMTLRYQVEMLNFLKNRREQDLKLLEDLLSPDHLNETFDVYCCFWQNAFLDYSDEAARIAEISSDVAAETAKQVREEQELLTKDMAGQLVM</sequence>
<dbReference type="EMBL" id="CP120374">
    <property type="protein sequence ID" value="WEX90849.1"/>
    <property type="molecule type" value="Genomic_DNA"/>
</dbReference>
<name>A0ABY8DIX1_9HYPH</name>
<dbReference type="RefSeq" id="WP_280662811.1">
    <property type="nucleotide sequence ID" value="NZ_CP120374.1"/>
</dbReference>
<dbReference type="Proteomes" id="UP001229355">
    <property type="component" value="Chromosome 2"/>
</dbReference>
<protein>
    <recommendedName>
        <fullName evidence="3">Phasin protein</fullName>
    </recommendedName>
</protein>
<evidence type="ECO:0000313" key="1">
    <source>
        <dbReference type="EMBL" id="WEX90849.1"/>
    </source>
</evidence>
<proteinExistence type="predicted"/>
<evidence type="ECO:0008006" key="3">
    <source>
        <dbReference type="Google" id="ProtNLM"/>
    </source>
</evidence>
<organism evidence="1 2">
    <name type="scientific">Sinorhizobium garamanticum</name>
    <dbReference type="NCBI Taxonomy" id="680247"/>
    <lineage>
        <taxon>Bacteria</taxon>
        <taxon>Pseudomonadati</taxon>
        <taxon>Pseudomonadota</taxon>
        <taxon>Alphaproteobacteria</taxon>
        <taxon>Hyphomicrobiales</taxon>
        <taxon>Rhizobiaceae</taxon>
        <taxon>Sinorhizobium/Ensifer group</taxon>
        <taxon>Sinorhizobium</taxon>
    </lineage>
</organism>
<reference evidence="1 2" key="1">
    <citation type="submission" date="2023-03" db="EMBL/GenBank/DDBJ databases">
        <authorList>
            <person name="Kaur S."/>
            <person name="Espinosa-Saiz D."/>
            <person name="Velazquez E."/>
            <person name="Menendez E."/>
            <person name="diCenzo G.C."/>
        </authorList>
    </citation>
    <scope>NUCLEOTIDE SEQUENCE [LARGE SCALE GENOMIC DNA]</scope>
    <source>
        <strain evidence="1 2">LMG 24692</strain>
    </source>
</reference>
<evidence type="ECO:0000313" key="2">
    <source>
        <dbReference type="Proteomes" id="UP001229355"/>
    </source>
</evidence>
<gene>
    <name evidence="1" type="ORF">PZN02_004418</name>
</gene>
<keyword evidence="2" id="KW-1185">Reference proteome</keyword>
<accession>A0ABY8DIX1</accession>